<dbReference type="RefSeq" id="WP_256764238.1">
    <property type="nucleotide sequence ID" value="NZ_FUKQ01000063.1"/>
</dbReference>
<evidence type="ECO:0000313" key="3">
    <source>
        <dbReference type="EMBL" id="SJN45056.1"/>
    </source>
</evidence>
<protein>
    <submittedName>
        <fullName evidence="3">Acetyltransferase, GNAT family</fullName>
    </submittedName>
</protein>
<evidence type="ECO:0000313" key="4">
    <source>
        <dbReference type="Proteomes" id="UP000188342"/>
    </source>
</evidence>
<proteinExistence type="predicted"/>
<dbReference type="Proteomes" id="UP000188342">
    <property type="component" value="Unassembled WGS sequence"/>
</dbReference>
<keyword evidence="4" id="KW-1185">Reference proteome</keyword>
<dbReference type="InterPro" id="IPR051908">
    <property type="entry name" value="Ribosomal_N-acetyltransferase"/>
</dbReference>
<dbReference type="InterPro" id="IPR016181">
    <property type="entry name" value="Acyl_CoA_acyltransferase"/>
</dbReference>
<dbReference type="InterPro" id="IPR029068">
    <property type="entry name" value="Glyas_Bleomycin-R_OHBP_Dase"/>
</dbReference>
<dbReference type="InterPro" id="IPR000182">
    <property type="entry name" value="GNAT_dom"/>
</dbReference>
<dbReference type="PANTHER" id="PTHR43441:SF11">
    <property type="entry name" value="RIBOSOMAL-PROTEIN-SERINE ACETYLTRANSFERASE"/>
    <property type="match status" value="1"/>
</dbReference>
<dbReference type="GO" id="GO:1990189">
    <property type="term" value="F:protein N-terminal-serine acetyltransferase activity"/>
    <property type="evidence" value="ECO:0007669"/>
    <property type="project" value="TreeGrafter"/>
</dbReference>
<dbReference type="PANTHER" id="PTHR43441">
    <property type="entry name" value="RIBOSOMAL-PROTEIN-SERINE ACETYLTRANSFERASE"/>
    <property type="match status" value="1"/>
</dbReference>
<dbReference type="SUPFAM" id="SSF54593">
    <property type="entry name" value="Glyoxalase/Bleomycin resistance protein/Dihydroxybiphenyl dioxygenase"/>
    <property type="match status" value="1"/>
</dbReference>
<dbReference type="Pfam" id="PF13302">
    <property type="entry name" value="Acetyltransf_3"/>
    <property type="match status" value="1"/>
</dbReference>
<dbReference type="PROSITE" id="PS51819">
    <property type="entry name" value="VOC"/>
    <property type="match status" value="1"/>
</dbReference>
<dbReference type="PROSITE" id="PS51186">
    <property type="entry name" value="GNAT"/>
    <property type="match status" value="1"/>
</dbReference>
<organism evidence="3 4">
    <name type="scientific">Luteococcus japonicus LSP_Lj1</name>
    <dbReference type="NCBI Taxonomy" id="1255658"/>
    <lineage>
        <taxon>Bacteria</taxon>
        <taxon>Bacillati</taxon>
        <taxon>Actinomycetota</taxon>
        <taxon>Actinomycetes</taxon>
        <taxon>Propionibacteriales</taxon>
        <taxon>Propionibacteriaceae</taxon>
        <taxon>Luteococcus</taxon>
    </lineage>
</organism>
<reference evidence="3 4" key="1">
    <citation type="submission" date="2017-02" db="EMBL/GenBank/DDBJ databases">
        <authorList>
            <person name="Peterson S.W."/>
        </authorList>
    </citation>
    <scope>NUCLEOTIDE SEQUENCE [LARGE SCALE GENOMIC DNA]</scope>
    <source>
        <strain evidence="3 4">LSP_Lj1</strain>
    </source>
</reference>
<dbReference type="AlphaFoldDB" id="A0A1R4KL18"/>
<name>A0A1R4KL18_9ACTN</name>
<sequence>MNLSLVALRLPEEDDGLVSFLTSNSFPFHVGRTPSMDEARRRIESGSFADDEHQTFWLVDQELGRIGFIRLEDLADDTPMFDLRLADEHRGRGLGVLALRAAADHIFTTLEVNRFEGCTRADNLPMRRTFEKAGWVQEAHFRQAWPVQGEPPADAVNYSILRQDWESGSRTPTAPLGGNGVHHIELWTHDLAGTEASFGWLMTALGWPLVEQDWEQGRSWQHPSGAYLVLEQSPALTGQRHDRLQPGLNHLAFTVTSRDALDALRRDAPTHGWRELFEDRYPTAGGPEHVALFLENAQGFEVEVVATP</sequence>
<dbReference type="EMBL" id="FUKQ01000063">
    <property type="protein sequence ID" value="SJN45056.1"/>
    <property type="molecule type" value="Genomic_DNA"/>
</dbReference>
<feature type="domain" description="VOC" evidence="2">
    <location>
        <begin position="180"/>
        <end position="307"/>
    </location>
</feature>
<dbReference type="Gene3D" id="3.10.180.10">
    <property type="entry name" value="2,3-Dihydroxybiphenyl 1,2-Dioxygenase, domain 1"/>
    <property type="match status" value="1"/>
</dbReference>
<evidence type="ECO:0000259" key="1">
    <source>
        <dbReference type="PROSITE" id="PS51186"/>
    </source>
</evidence>
<dbReference type="Gene3D" id="3.40.630.30">
    <property type="match status" value="1"/>
</dbReference>
<dbReference type="SUPFAM" id="SSF55729">
    <property type="entry name" value="Acyl-CoA N-acyltransferases (Nat)"/>
    <property type="match status" value="1"/>
</dbReference>
<dbReference type="InterPro" id="IPR037523">
    <property type="entry name" value="VOC_core"/>
</dbReference>
<feature type="domain" description="N-acetyltransferase" evidence="1">
    <location>
        <begin position="5"/>
        <end position="163"/>
    </location>
</feature>
<keyword evidence="3" id="KW-0808">Transferase</keyword>
<evidence type="ECO:0000259" key="2">
    <source>
        <dbReference type="PROSITE" id="PS51819"/>
    </source>
</evidence>
<gene>
    <name evidence="3" type="ORF">FM114_15535</name>
</gene>
<dbReference type="GO" id="GO:0008999">
    <property type="term" value="F:protein-N-terminal-alanine acetyltransferase activity"/>
    <property type="evidence" value="ECO:0007669"/>
    <property type="project" value="TreeGrafter"/>
</dbReference>
<dbReference type="GO" id="GO:0005737">
    <property type="term" value="C:cytoplasm"/>
    <property type="evidence" value="ECO:0007669"/>
    <property type="project" value="TreeGrafter"/>
</dbReference>
<dbReference type="STRING" id="1255658.FM114_15535"/>
<dbReference type="Pfam" id="PF13669">
    <property type="entry name" value="Glyoxalase_4"/>
    <property type="match status" value="1"/>
</dbReference>
<accession>A0A1R4KL18</accession>